<dbReference type="InterPro" id="IPR001870">
    <property type="entry name" value="B30.2/SPRY"/>
</dbReference>
<proteinExistence type="predicted"/>
<evidence type="ECO:0000313" key="3">
    <source>
        <dbReference type="Ensembl" id="ENSNGAP00000000127.1"/>
    </source>
</evidence>
<evidence type="ECO:0000256" key="1">
    <source>
        <dbReference type="SAM" id="Coils"/>
    </source>
</evidence>
<dbReference type="InterPro" id="IPR003879">
    <property type="entry name" value="Butyrophylin_SPRY"/>
</dbReference>
<dbReference type="SMART" id="SM00589">
    <property type="entry name" value="PRY"/>
    <property type="match status" value="1"/>
</dbReference>
<dbReference type="SUPFAM" id="SSF49899">
    <property type="entry name" value="Concanavalin A-like lectins/glucanases"/>
    <property type="match status" value="1"/>
</dbReference>
<dbReference type="InterPro" id="IPR050143">
    <property type="entry name" value="TRIM/RBCC"/>
</dbReference>
<dbReference type="GeneTree" id="ENSGT00940000162246"/>
<dbReference type="AlphaFoldDB" id="A0A8C6Q9I4"/>
<dbReference type="GO" id="GO:0045504">
    <property type="term" value="F:dynein heavy chain binding"/>
    <property type="evidence" value="ECO:0007669"/>
    <property type="project" value="Ensembl"/>
</dbReference>
<dbReference type="InterPro" id="IPR043136">
    <property type="entry name" value="B30.2/SPRY_sf"/>
</dbReference>
<dbReference type="Proteomes" id="UP000694381">
    <property type="component" value="Unassembled WGS sequence"/>
</dbReference>
<dbReference type="GO" id="GO:0051865">
    <property type="term" value="P:protein autoubiquitination"/>
    <property type="evidence" value="ECO:0007669"/>
    <property type="project" value="Ensembl"/>
</dbReference>
<dbReference type="GO" id="GO:0006511">
    <property type="term" value="P:ubiquitin-dependent protein catabolic process"/>
    <property type="evidence" value="ECO:0007669"/>
    <property type="project" value="Ensembl"/>
</dbReference>
<dbReference type="InterPro" id="IPR006574">
    <property type="entry name" value="PRY"/>
</dbReference>
<dbReference type="CDD" id="cd15816">
    <property type="entry name" value="SPRY_PRY_TRIM58"/>
    <property type="match status" value="1"/>
</dbReference>
<dbReference type="InterPro" id="IPR035787">
    <property type="entry name" value="SPRY/PRY_TRIM58"/>
</dbReference>
<protein>
    <submittedName>
        <fullName evidence="3">Tripartite motif-containing 58</fullName>
    </submittedName>
</protein>
<dbReference type="Ensembl" id="ENSNGAT00000000129.1">
    <property type="protein sequence ID" value="ENSNGAP00000000127.1"/>
    <property type="gene ID" value="ENSNGAG00000000109.1"/>
</dbReference>
<evidence type="ECO:0000313" key="4">
    <source>
        <dbReference type="Proteomes" id="UP000694381"/>
    </source>
</evidence>
<feature type="coiled-coil region" evidence="1">
    <location>
        <begin position="51"/>
        <end position="99"/>
    </location>
</feature>
<feature type="domain" description="B30.2/SPRY" evidence="2">
    <location>
        <begin position="129"/>
        <end position="320"/>
    </location>
</feature>
<dbReference type="GO" id="GO:0045505">
    <property type="term" value="F:dynein intermediate chain binding"/>
    <property type="evidence" value="ECO:0007669"/>
    <property type="project" value="Ensembl"/>
</dbReference>
<dbReference type="InterPro" id="IPR003877">
    <property type="entry name" value="SPRY_dom"/>
</dbReference>
<sequence length="321" mass="36771">MEALELVRKEAEEALTQEANVSKKIVIWKEKVEMQRQSFRLEFEKHRGFLAHEEQLQLRRLEEEERATLQRLRDHKNHLVHQNKALKELAKELEERSQQPALGLLEGVRGALTRSQAVMRLELEAIPVELKTVCRIPRMREMLRKFQVDVKLDPTTAHPSLLLTADLHLVQDGELWKDVPGNPERFDTWPCVLGLQGFSSGRHYWEVAVGRRAEWGLGVCWDSVRRKGETTPAPEDGVWAMWLLRGADYMVLCSPSAPALQRRVGFFVDDQAGEISLYDVTAGCCIYTFRQLFEGVLRPYFFVCDTTPLTLPPVTDAAPGN</sequence>
<keyword evidence="4" id="KW-1185">Reference proteome</keyword>
<dbReference type="GO" id="GO:0061931">
    <property type="term" value="P:positive regulation of erythrocyte enucleation"/>
    <property type="evidence" value="ECO:0007669"/>
    <property type="project" value="Ensembl"/>
</dbReference>
<dbReference type="InterPro" id="IPR013320">
    <property type="entry name" value="ConA-like_dom_sf"/>
</dbReference>
<dbReference type="Pfam" id="PF00622">
    <property type="entry name" value="SPRY"/>
    <property type="match status" value="1"/>
</dbReference>
<dbReference type="FunFam" id="2.60.120.920:FF:000004">
    <property type="entry name" value="Butyrophilin subfamily 1 member A1"/>
    <property type="match status" value="1"/>
</dbReference>
<accession>A0A8C6Q9I4</accession>
<dbReference type="PRINTS" id="PR01407">
    <property type="entry name" value="BUTYPHLNCDUF"/>
</dbReference>
<reference evidence="3" key="2">
    <citation type="submission" date="2025-09" db="UniProtKB">
        <authorList>
            <consortium name="Ensembl"/>
        </authorList>
    </citation>
    <scope>IDENTIFICATION</scope>
</reference>
<dbReference type="GO" id="GO:1902838">
    <property type="term" value="P:regulation of nuclear migration along microtubule"/>
    <property type="evidence" value="ECO:0007669"/>
    <property type="project" value="Ensembl"/>
</dbReference>
<dbReference type="PROSITE" id="PS50188">
    <property type="entry name" value="B302_SPRY"/>
    <property type="match status" value="1"/>
</dbReference>
<dbReference type="GO" id="GO:0000209">
    <property type="term" value="P:protein polyubiquitination"/>
    <property type="evidence" value="ECO:0007669"/>
    <property type="project" value="Ensembl"/>
</dbReference>
<dbReference type="Pfam" id="PF13765">
    <property type="entry name" value="PRY"/>
    <property type="match status" value="1"/>
</dbReference>
<dbReference type="SMART" id="SM00449">
    <property type="entry name" value="SPRY"/>
    <property type="match status" value="1"/>
</dbReference>
<dbReference type="GO" id="GO:0061630">
    <property type="term" value="F:ubiquitin protein ligase activity"/>
    <property type="evidence" value="ECO:0007669"/>
    <property type="project" value="Ensembl"/>
</dbReference>
<dbReference type="OMA" id="AMLCWIC"/>
<name>A0A8C6Q9I4_NANGA</name>
<reference evidence="3" key="1">
    <citation type="submission" date="2025-08" db="UniProtKB">
        <authorList>
            <consortium name="Ensembl"/>
        </authorList>
    </citation>
    <scope>IDENTIFICATION</scope>
</reference>
<keyword evidence="1" id="KW-0175">Coiled coil</keyword>
<dbReference type="Gene3D" id="2.60.120.920">
    <property type="match status" value="1"/>
</dbReference>
<evidence type="ECO:0000259" key="2">
    <source>
        <dbReference type="PROSITE" id="PS50188"/>
    </source>
</evidence>
<dbReference type="PANTHER" id="PTHR24103">
    <property type="entry name" value="E3 UBIQUITIN-PROTEIN LIGASE TRIM"/>
    <property type="match status" value="1"/>
</dbReference>
<organism evidence="3 4">
    <name type="scientific">Nannospalax galili</name>
    <name type="common">Northern Israeli blind subterranean mole rat</name>
    <name type="synonym">Spalax galili</name>
    <dbReference type="NCBI Taxonomy" id="1026970"/>
    <lineage>
        <taxon>Eukaryota</taxon>
        <taxon>Metazoa</taxon>
        <taxon>Chordata</taxon>
        <taxon>Craniata</taxon>
        <taxon>Vertebrata</taxon>
        <taxon>Euteleostomi</taxon>
        <taxon>Mammalia</taxon>
        <taxon>Eutheria</taxon>
        <taxon>Euarchontoglires</taxon>
        <taxon>Glires</taxon>
        <taxon>Rodentia</taxon>
        <taxon>Myomorpha</taxon>
        <taxon>Muroidea</taxon>
        <taxon>Spalacidae</taxon>
        <taxon>Spalacinae</taxon>
        <taxon>Nannospalax</taxon>
    </lineage>
</organism>